<dbReference type="InterPro" id="IPR016035">
    <property type="entry name" value="Acyl_Trfase/lysoPLipase"/>
</dbReference>
<dbReference type="Proteomes" id="UP001069047">
    <property type="component" value="Unassembled WGS sequence"/>
</dbReference>
<evidence type="ECO:0000256" key="3">
    <source>
        <dbReference type="ARBA" id="ARBA00023098"/>
    </source>
</evidence>
<dbReference type="Proteomes" id="UP000250354">
    <property type="component" value="Chromosome"/>
</dbReference>
<feature type="domain" description="PNPLA" evidence="5">
    <location>
        <begin position="6"/>
        <end position="172"/>
    </location>
</feature>
<feature type="active site" description="Nucleophile" evidence="4">
    <location>
        <position position="39"/>
    </location>
</feature>
<evidence type="ECO:0000313" key="9">
    <source>
        <dbReference type="Proteomes" id="UP001069047"/>
    </source>
</evidence>
<dbReference type="GeneID" id="86859252"/>
<dbReference type="PROSITE" id="PS51635">
    <property type="entry name" value="PNPLA"/>
    <property type="match status" value="1"/>
</dbReference>
<comment type="caution">
    <text evidence="4">Lacks conserved residue(s) required for the propagation of feature annotation.</text>
</comment>
<keyword evidence="1 4" id="KW-0378">Hydrolase</keyword>
<proteinExistence type="predicted"/>
<reference evidence="7" key="3">
    <citation type="submission" date="2024-02" db="EMBL/GenBank/DDBJ databases">
        <authorList>
            <person name="Choi B."/>
        </authorList>
    </citation>
    <scope>NUCLEOTIDE SEQUENCE</scope>
    <source>
        <strain evidence="7">UMB1016</strain>
    </source>
</reference>
<evidence type="ECO:0000259" key="5">
    <source>
        <dbReference type="PROSITE" id="PS51635"/>
    </source>
</evidence>
<dbReference type="SUPFAM" id="SSF52151">
    <property type="entry name" value="FabD/lysophospholipase-like"/>
    <property type="match status" value="1"/>
</dbReference>
<dbReference type="CDD" id="cd07208">
    <property type="entry name" value="Pat_hypo_Ecoli_yjju_like"/>
    <property type="match status" value="1"/>
</dbReference>
<dbReference type="Gene3D" id="3.40.1090.10">
    <property type="entry name" value="Cytosolic phospholipase A2 catalytic domain"/>
    <property type="match status" value="2"/>
</dbReference>
<evidence type="ECO:0000313" key="8">
    <source>
        <dbReference type="Proteomes" id="UP000250354"/>
    </source>
</evidence>
<evidence type="ECO:0000256" key="4">
    <source>
        <dbReference type="PROSITE-ProRule" id="PRU01161"/>
    </source>
</evidence>
<dbReference type="InterPro" id="IPR050301">
    <property type="entry name" value="NTE"/>
</dbReference>
<evidence type="ECO:0000313" key="6">
    <source>
        <dbReference type="EMBL" id="MCY3087609.1"/>
    </source>
</evidence>
<dbReference type="GO" id="GO:0016787">
    <property type="term" value="F:hydrolase activity"/>
    <property type="evidence" value="ECO:0007669"/>
    <property type="project" value="UniProtKB-UniRule"/>
</dbReference>
<dbReference type="PANTHER" id="PTHR14226:SF25">
    <property type="entry name" value="PHOSPHOESTERASE"/>
    <property type="match status" value="1"/>
</dbReference>
<feature type="active site" description="Proton acceptor" evidence="4">
    <location>
        <position position="159"/>
    </location>
</feature>
<accession>A0A9Q4DG24</accession>
<sequence>MLTVGLVLEGGGMRALFSAGVLDVFLSEGIQVDQIVGVSAGALYGVNYPSQQSGRALRYNKKYIKDKRYISLSNWVKTGNMVSTDFAYHQVPFELDPFDEETYEASLSDFYAVATNVESGQAEYLLIENAEEQIDVLRASGSMPFVSKMVPINGEKYLDGGLADSIPYRFMQSLGVDRLIIVLTQPYGYRKKDKNNFLAKKIYGKEYPHLVKTIEGRPSMYNQQVAEVEKLAQNEQAFVLQPSHPLEVKRLERDPDRLQATYDHGVDVAKKQVAALKDYLTY</sequence>
<dbReference type="RefSeq" id="WP_198434545.1">
    <property type="nucleotide sequence ID" value="NZ_CAJHLG010000003.1"/>
</dbReference>
<reference evidence="6" key="2">
    <citation type="submission" date="2022-09" db="EMBL/GenBank/DDBJ databases">
        <title>Aerococcus urinae taxonomy study.</title>
        <authorList>
            <person name="Christensen J."/>
            <person name="Senneby E."/>
        </authorList>
    </citation>
    <scope>NUCLEOTIDE SEQUENCE</scope>
    <source>
        <strain evidence="6">LUND-41-B12</strain>
    </source>
</reference>
<evidence type="ECO:0000256" key="1">
    <source>
        <dbReference type="ARBA" id="ARBA00022801"/>
    </source>
</evidence>
<feature type="short sequence motif" description="GXSXG" evidence="4">
    <location>
        <begin position="37"/>
        <end position="41"/>
    </location>
</feature>
<dbReference type="InterPro" id="IPR045943">
    <property type="entry name" value="DUF6363"/>
</dbReference>
<dbReference type="AlphaFoldDB" id="A0A9Q4DG24"/>
<dbReference type="GO" id="GO:0016042">
    <property type="term" value="P:lipid catabolic process"/>
    <property type="evidence" value="ECO:0007669"/>
    <property type="project" value="UniProtKB-UniRule"/>
</dbReference>
<dbReference type="Pfam" id="PF19890">
    <property type="entry name" value="DUF6363"/>
    <property type="match status" value="1"/>
</dbReference>
<evidence type="ECO:0000256" key="2">
    <source>
        <dbReference type="ARBA" id="ARBA00022963"/>
    </source>
</evidence>
<organism evidence="6 9">
    <name type="scientific">Aerococcus mictus</name>
    <dbReference type="NCBI Taxonomy" id="2976810"/>
    <lineage>
        <taxon>Bacteria</taxon>
        <taxon>Bacillati</taxon>
        <taxon>Bacillota</taxon>
        <taxon>Bacilli</taxon>
        <taxon>Lactobacillales</taxon>
        <taxon>Aerococcaceae</taxon>
        <taxon>Aerococcus</taxon>
    </lineage>
</organism>
<protein>
    <submittedName>
        <fullName evidence="6">Patatin family protein</fullName>
    </submittedName>
</protein>
<keyword evidence="3 4" id="KW-0443">Lipid metabolism</keyword>
<dbReference type="EMBL" id="JAOTMY010000002">
    <property type="protein sequence ID" value="MCY3087609.1"/>
    <property type="molecule type" value="Genomic_DNA"/>
</dbReference>
<feature type="short sequence motif" description="DGA/G" evidence="4">
    <location>
        <begin position="159"/>
        <end position="161"/>
    </location>
</feature>
<dbReference type="EMBL" id="CP145132">
    <property type="protein sequence ID" value="WWC55702.1"/>
    <property type="molecule type" value="Genomic_DNA"/>
</dbReference>
<keyword evidence="2 4" id="KW-0442">Lipid degradation</keyword>
<dbReference type="PANTHER" id="PTHR14226">
    <property type="entry name" value="NEUROPATHY TARGET ESTERASE/SWISS CHEESE D.MELANOGASTER"/>
    <property type="match status" value="1"/>
</dbReference>
<evidence type="ECO:0000313" key="7">
    <source>
        <dbReference type="EMBL" id="WWC55702.1"/>
    </source>
</evidence>
<dbReference type="Pfam" id="PF01734">
    <property type="entry name" value="Patatin"/>
    <property type="match status" value="1"/>
</dbReference>
<keyword evidence="8" id="KW-1185">Reference proteome</keyword>
<name>A0A9Q4DG24_9LACT</name>
<dbReference type="InterPro" id="IPR002641">
    <property type="entry name" value="PNPLA_dom"/>
</dbReference>
<gene>
    <name evidence="7" type="ORF">DBT44_0006720</name>
    <name evidence="6" type="ORF">ODY61_05675</name>
</gene>
<reference evidence="7 8" key="1">
    <citation type="journal article" date="2020" name="J. Bacteriol.">
        <title>Aerococcus urinae Isolated from Women with Lower Urinary Tract Symptoms: In Vitro Aggregation and Genome Analysis.</title>
        <authorList>
            <person name="Hilt E.E."/>
            <person name="Putonti C."/>
            <person name="Thomas-White K."/>
            <person name="Lewis A.L."/>
            <person name="Visick K.L."/>
            <person name="Gilbert N.M."/>
            <person name="Wolfe A.J."/>
        </authorList>
    </citation>
    <scope>NUCLEOTIDE SEQUENCE [LARGE SCALE GENOMIC DNA]</scope>
    <source>
        <strain evidence="7 8">UMB1016</strain>
    </source>
</reference>
<dbReference type="InterPro" id="IPR037483">
    <property type="entry name" value="YjjU-like"/>
</dbReference>